<comment type="caution">
    <text evidence="2">The sequence shown here is derived from an EMBL/GenBank/DDBJ whole genome shotgun (WGS) entry which is preliminary data.</text>
</comment>
<dbReference type="AlphaFoldDB" id="A0A246FKH6"/>
<feature type="signal peptide" evidence="1">
    <location>
        <begin position="1"/>
        <end position="22"/>
    </location>
</feature>
<dbReference type="EMBL" id="NIRR01000016">
    <property type="protein sequence ID" value="OWP63070.1"/>
    <property type="molecule type" value="Genomic_DNA"/>
</dbReference>
<sequence>MKNVFACLAFAAFVMGGIVAQATPSDGGTSIAERATAMTWRIAERTQLSEGQYIKLRRLNVSLLTETAELRKEFKADPASLDRALADVQMRYEWDVAAVLQPKQLAVYDGLKSEFTAANIR</sequence>
<accession>A0A246FKH6</accession>
<dbReference type="RefSeq" id="WP_088464519.1">
    <property type="nucleotide sequence ID" value="NZ_NIRR01000016.1"/>
</dbReference>
<feature type="chain" id="PRO_5012444843" evidence="1">
    <location>
        <begin position="23"/>
        <end position="121"/>
    </location>
</feature>
<proteinExistence type="predicted"/>
<evidence type="ECO:0000313" key="3">
    <source>
        <dbReference type="Proteomes" id="UP000197277"/>
    </source>
</evidence>
<dbReference type="OrthoDB" id="882534at2"/>
<dbReference type="Proteomes" id="UP000197277">
    <property type="component" value="Unassembled WGS sequence"/>
</dbReference>
<keyword evidence="3" id="KW-1185">Reference proteome</keyword>
<keyword evidence="1" id="KW-0732">Signal</keyword>
<protein>
    <submittedName>
        <fullName evidence="2">Uncharacterized protein</fullName>
    </submittedName>
</protein>
<evidence type="ECO:0000313" key="2">
    <source>
        <dbReference type="EMBL" id="OWP63070.1"/>
    </source>
</evidence>
<gene>
    <name evidence="2" type="ORF">CDA63_11085</name>
</gene>
<reference evidence="2 3" key="1">
    <citation type="submission" date="2017-06" db="EMBL/GenBank/DDBJ databases">
        <title>Hymenobacter amundsenii sp. nov. isolated from regoliths in Antarctica.</title>
        <authorList>
            <person name="Sedlacek I."/>
            <person name="Kralova S."/>
            <person name="Pantucek R."/>
            <person name="Svec P."/>
            <person name="Holochova P."/>
            <person name="Stankova E."/>
            <person name="Vrbovska V."/>
            <person name="Busse H.-J."/>
        </authorList>
    </citation>
    <scope>NUCLEOTIDE SEQUENCE [LARGE SCALE GENOMIC DNA]</scope>
    <source>
        <strain evidence="2 3">CCM 8682</strain>
    </source>
</reference>
<organism evidence="2 3">
    <name type="scientific">Hymenobacter amundsenii</name>
    <dbReference type="NCBI Taxonomy" id="2006685"/>
    <lineage>
        <taxon>Bacteria</taxon>
        <taxon>Pseudomonadati</taxon>
        <taxon>Bacteroidota</taxon>
        <taxon>Cytophagia</taxon>
        <taxon>Cytophagales</taxon>
        <taxon>Hymenobacteraceae</taxon>
        <taxon>Hymenobacter</taxon>
    </lineage>
</organism>
<name>A0A246FKH6_9BACT</name>
<evidence type="ECO:0000256" key="1">
    <source>
        <dbReference type="SAM" id="SignalP"/>
    </source>
</evidence>